<sequence length="69" mass="7502">MSLLFSAEEEELLDSWKLELGLLEEDESIIESGACGELGPDEEEASADELVDRDPLVEDPPVDPLDVSA</sequence>
<keyword evidence="3" id="KW-1185">Reference proteome</keyword>
<dbReference type="Proteomes" id="UP001497516">
    <property type="component" value="Chromosome 6"/>
</dbReference>
<proteinExistence type="predicted"/>
<reference evidence="2 3" key="1">
    <citation type="submission" date="2024-04" db="EMBL/GenBank/DDBJ databases">
        <authorList>
            <person name="Fracassetti M."/>
        </authorList>
    </citation>
    <scope>NUCLEOTIDE SEQUENCE [LARGE SCALE GENOMIC DNA]</scope>
</reference>
<evidence type="ECO:0000256" key="1">
    <source>
        <dbReference type="SAM" id="MobiDB-lite"/>
    </source>
</evidence>
<evidence type="ECO:0000313" key="2">
    <source>
        <dbReference type="EMBL" id="CAL1393414.1"/>
    </source>
</evidence>
<protein>
    <submittedName>
        <fullName evidence="2">Uncharacterized protein</fullName>
    </submittedName>
</protein>
<organism evidence="2 3">
    <name type="scientific">Linum trigynum</name>
    <dbReference type="NCBI Taxonomy" id="586398"/>
    <lineage>
        <taxon>Eukaryota</taxon>
        <taxon>Viridiplantae</taxon>
        <taxon>Streptophyta</taxon>
        <taxon>Embryophyta</taxon>
        <taxon>Tracheophyta</taxon>
        <taxon>Spermatophyta</taxon>
        <taxon>Magnoliopsida</taxon>
        <taxon>eudicotyledons</taxon>
        <taxon>Gunneridae</taxon>
        <taxon>Pentapetalae</taxon>
        <taxon>rosids</taxon>
        <taxon>fabids</taxon>
        <taxon>Malpighiales</taxon>
        <taxon>Linaceae</taxon>
        <taxon>Linum</taxon>
    </lineage>
</organism>
<gene>
    <name evidence="2" type="ORF">LTRI10_LOCUS33994</name>
</gene>
<evidence type="ECO:0000313" key="3">
    <source>
        <dbReference type="Proteomes" id="UP001497516"/>
    </source>
</evidence>
<dbReference type="AlphaFoldDB" id="A0AAV2F5W2"/>
<dbReference type="EMBL" id="OZ034819">
    <property type="protein sequence ID" value="CAL1393414.1"/>
    <property type="molecule type" value="Genomic_DNA"/>
</dbReference>
<accession>A0AAV2F5W2</accession>
<feature type="compositionally biased region" description="Acidic residues" evidence="1">
    <location>
        <begin position="39"/>
        <end position="49"/>
    </location>
</feature>
<name>A0AAV2F5W2_9ROSI</name>
<feature type="region of interest" description="Disordered" evidence="1">
    <location>
        <begin position="33"/>
        <end position="69"/>
    </location>
</feature>